<feature type="compositionally biased region" description="Acidic residues" evidence="1">
    <location>
        <begin position="55"/>
        <end position="67"/>
    </location>
</feature>
<accession>A0A9P9YS26</accession>
<reference evidence="2" key="1">
    <citation type="journal article" date="2023" name="Genome Biol. Evol.">
        <title>Long-read-based Genome Assembly of Drosophila gunungcola Reveals Fewer Chemosensory Genes in Flower-breeding Species.</title>
        <authorList>
            <person name="Negi A."/>
            <person name="Liao B.Y."/>
            <person name="Yeh S.D."/>
        </authorList>
    </citation>
    <scope>NUCLEOTIDE SEQUENCE</scope>
    <source>
        <strain evidence="2">Sukarami</strain>
    </source>
</reference>
<dbReference type="EMBL" id="JAMKOV010000002">
    <property type="protein sequence ID" value="KAI8042041.1"/>
    <property type="molecule type" value="Genomic_DNA"/>
</dbReference>
<gene>
    <name evidence="2" type="ORF">M5D96_003341</name>
</gene>
<protein>
    <submittedName>
        <fullName evidence="2">Uncharacterized protein</fullName>
    </submittedName>
</protein>
<sequence length="155" mass="16479">MSKRGAGLMAYVTAEEQLLNCYSPLEGDEVDSEVVAGPAAGSGVADHRVARPDSEAEPPEPESDLDPAVDSMLHVISDNSDIHSLISSGSGFKGWPEEHPSTSFVSAGERLIFGLCRHMMTAEEAAPAPEWTTCTPAKRPCSSHDVIEINGGLRF</sequence>
<feature type="region of interest" description="Disordered" evidence="1">
    <location>
        <begin position="36"/>
        <end position="67"/>
    </location>
</feature>
<proteinExistence type="predicted"/>
<organism evidence="2 3">
    <name type="scientific">Drosophila gunungcola</name>
    <name type="common">fruit fly</name>
    <dbReference type="NCBI Taxonomy" id="103775"/>
    <lineage>
        <taxon>Eukaryota</taxon>
        <taxon>Metazoa</taxon>
        <taxon>Ecdysozoa</taxon>
        <taxon>Arthropoda</taxon>
        <taxon>Hexapoda</taxon>
        <taxon>Insecta</taxon>
        <taxon>Pterygota</taxon>
        <taxon>Neoptera</taxon>
        <taxon>Endopterygota</taxon>
        <taxon>Diptera</taxon>
        <taxon>Brachycera</taxon>
        <taxon>Muscomorpha</taxon>
        <taxon>Ephydroidea</taxon>
        <taxon>Drosophilidae</taxon>
        <taxon>Drosophila</taxon>
        <taxon>Sophophora</taxon>
    </lineage>
</organism>
<evidence type="ECO:0000313" key="3">
    <source>
        <dbReference type="Proteomes" id="UP001059596"/>
    </source>
</evidence>
<evidence type="ECO:0000313" key="2">
    <source>
        <dbReference type="EMBL" id="KAI8042041.1"/>
    </source>
</evidence>
<comment type="caution">
    <text evidence="2">The sequence shown here is derived from an EMBL/GenBank/DDBJ whole genome shotgun (WGS) entry which is preliminary data.</text>
</comment>
<evidence type="ECO:0000256" key="1">
    <source>
        <dbReference type="SAM" id="MobiDB-lite"/>
    </source>
</evidence>
<dbReference type="AlphaFoldDB" id="A0A9P9YS26"/>
<dbReference type="Proteomes" id="UP001059596">
    <property type="component" value="Unassembled WGS sequence"/>
</dbReference>
<keyword evidence="3" id="KW-1185">Reference proteome</keyword>
<name>A0A9P9YS26_9MUSC</name>
<feature type="compositionally biased region" description="Basic and acidic residues" evidence="1">
    <location>
        <begin position="45"/>
        <end position="54"/>
    </location>
</feature>